<protein>
    <submittedName>
        <fullName evidence="2">Uncharacterized protein</fullName>
    </submittedName>
</protein>
<gene>
    <name evidence="2" type="ORF">B0T20DRAFT_392359</name>
</gene>
<dbReference type="AlphaFoldDB" id="A0AAE0PG78"/>
<reference evidence="2" key="2">
    <citation type="submission" date="2023-07" db="EMBL/GenBank/DDBJ databases">
        <authorList>
            <consortium name="Lawrence Berkeley National Laboratory"/>
            <person name="Haridas S."/>
            <person name="Hensen N."/>
            <person name="Bonometti L."/>
            <person name="Westerberg I."/>
            <person name="Brannstrom I.O."/>
            <person name="Guillou S."/>
            <person name="Cros-Aarteil S."/>
            <person name="Calhoun S."/>
            <person name="Kuo A."/>
            <person name="Mondo S."/>
            <person name="Pangilinan J."/>
            <person name="Riley R."/>
            <person name="LaButti K."/>
            <person name="Andreopoulos B."/>
            <person name="Lipzen A."/>
            <person name="Chen C."/>
            <person name="Yanf M."/>
            <person name="Daum C."/>
            <person name="Ng V."/>
            <person name="Clum A."/>
            <person name="Steindorff A."/>
            <person name="Ohm R."/>
            <person name="Martin F."/>
            <person name="Silar P."/>
            <person name="Natvig D."/>
            <person name="Lalanne C."/>
            <person name="Gautier V."/>
            <person name="Ament-velasquez S.L."/>
            <person name="Kruys A."/>
            <person name="Hutchinson M.I."/>
            <person name="Powell A.J."/>
            <person name="Barry K."/>
            <person name="Miller A.N."/>
            <person name="Grigoriev I.V."/>
            <person name="Debuchy R."/>
            <person name="Gladieux P."/>
            <person name="Thoren M.H."/>
            <person name="Johannesson H."/>
        </authorList>
    </citation>
    <scope>NUCLEOTIDE SEQUENCE</scope>
    <source>
        <strain evidence="2">FGSC 1904</strain>
    </source>
</reference>
<name>A0AAE0PG78_SORBR</name>
<sequence>MSQRRPSSNTRRSRSRPNQQPRTLRREDAMVVYEFNGNSNGHHQTENSQARRTAHVLQFRNQGLVNGQPRSNELQVPTYTQNPGSHEMTTGWNPRQLRIFKHTGMRKRPTAKALPRKILSHESKTADGQSPREFNWCVQEDKKYKGRCGGEYFKGPTVALKNVLR</sequence>
<evidence type="ECO:0000256" key="1">
    <source>
        <dbReference type="SAM" id="MobiDB-lite"/>
    </source>
</evidence>
<feature type="region of interest" description="Disordered" evidence="1">
    <location>
        <begin position="1"/>
        <end position="28"/>
    </location>
</feature>
<accession>A0AAE0PG78</accession>
<evidence type="ECO:0000313" key="2">
    <source>
        <dbReference type="EMBL" id="KAK3399350.1"/>
    </source>
</evidence>
<dbReference type="Proteomes" id="UP001281003">
    <property type="component" value="Unassembled WGS sequence"/>
</dbReference>
<reference evidence="2" key="1">
    <citation type="journal article" date="2023" name="Mol. Phylogenet. Evol.">
        <title>Genome-scale phylogeny and comparative genomics of the fungal order Sordariales.</title>
        <authorList>
            <person name="Hensen N."/>
            <person name="Bonometti L."/>
            <person name="Westerberg I."/>
            <person name="Brannstrom I.O."/>
            <person name="Guillou S."/>
            <person name="Cros-Aarteil S."/>
            <person name="Calhoun S."/>
            <person name="Haridas S."/>
            <person name="Kuo A."/>
            <person name="Mondo S."/>
            <person name="Pangilinan J."/>
            <person name="Riley R."/>
            <person name="LaButti K."/>
            <person name="Andreopoulos B."/>
            <person name="Lipzen A."/>
            <person name="Chen C."/>
            <person name="Yan M."/>
            <person name="Daum C."/>
            <person name="Ng V."/>
            <person name="Clum A."/>
            <person name="Steindorff A."/>
            <person name="Ohm R.A."/>
            <person name="Martin F."/>
            <person name="Silar P."/>
            <person name="Natvig D.O."/>
            <person name="Lalanne C."/>
            <person name="Gautier V."/>
            <person name="Ament-Velasquez S.L."/>
            <person name="Kruys A."/>
            <person name="Hutchinson M.I."/>
            <person name="Powell A.J."/>
            <person name="Barry K."/>
            <person name="Miller A.N."/>
            <person name="Grigoriev I.V."/>
            <person name="Debuchy R."/>
            <person name="Gladieux P."/>
            <person name="Hiltunen Thoren M."/>
            <person name="Johannesson H."/>
        </authorList>
    </citation>
    <scope>NUCLEOTIDE SEQUENCE</scope>
    <source>
        <strain evidence="2">FGSC 1904</strain>
    </source>
</reference>
<keyword evidence="3" id="KW-1185">Reference proteome</keyword>
<dbReference type="EMBL" id="JAUTDP010000005">
    <property type="protein sequence ID" value="KAK3399350.1"/>
    <property type="molecule type" value="Genomic_DNA"/>
</dbReference>
<organism evidence="2 3">
    <name type="scientific">Sordaria brevicollis</name>
    <dbReference type="NCBI Taxonomy" id="83679"/>
    <lineage>
        <taxon>Eukaryota</taxon>
        <taxon>Fungi</taxon>
        <taxon>Dikarya</taxon>
        <taxon>Ascomycota</taxon>
        <taxon>Pezizomycotina</taxon>
        <taxon>Sordariomycetes</taxon>
        <taxon>Sordariomycetidae</taxon>
        <taxon>Sordariales</taxon>
        <taxon>Sordariaceae</taxon>
        <taxon>Sordaria</taxon>
    </lineage>
</organism>
<comment type="caution">
    <text evidence="2">The sequence shown here is derived from an EMBL/GenBank/DDBJ whole genome shotgun (WGS) entry which is preliminary data.</text>
</comment>
<evidence type="ECO:0000313" key="3">
    <source>
        <dbReference type="Proteomes" id="UP001281003"/>
    </source>
</evidence>
<proteinExistence type="predicted"/>
<feature type="compositionally biased region" description="Low complexity" evidence="1">
    <location>
        <begin position="1"/>
        <end position="22"/>
    </location>
</feature>